<evidence type="ECO:0000313" key="3">
    <source>
        <dbReference type="Proteomes" id="UP000095280"/>
    </source>
</evidence>
<feature type="transmembrane region" description="Helical" evidence="2">
    <location>
        <begin position="144"/>
        <end position="166"/>
    </location>
</feature>
<dbReference type="AlphaFoldDB" id="A0A1I8HBP1"/>
<feature type="region of interest" description="Disordered" evidence="1">
    <location>
        <begin position="1"/>
        <end position="33"/>
    </location>
</feature>
<keyword evidence="2" id="KW-0472">Membrane</keyword>
<evidence type="ECO:0000256" key="2">
    <source>
        <dbReference type="SAM" id="Phobius"/>
    </source>
</evidence>
<sequence>ASPLYSKGVPRTKGAGSRAGGSTRKNSRYGSSGSGGFSSLPMLIRSRFSFLAKYTAYRLGIILASKDWRAAHPEYSDSMTLCFSVRHDLPSWLNDSVMQPWLYQNRTVLGLHVCPLDNQLDKVYCCGFKDGQECCTFWDDFSRLSSVVVGVALAGISCSVFAAWLFRWSRRQLSWRSGAGSRASLFSARNQAMDEAASLPTGPEECSYSSSGAPAPRKVGVRRKGPPTTA</sequence>
<proteinExistence type="predicted"/>
<reference evidence="4" key="1">
    <citation type="submission" date="2016-11" db="UniProtKB">
        <authorList>
            <consortium name="WormBaseParasite"/>
        </authorList>
    </citation>
    <scope>IDENTIFICATION</scope>
</reference>
<protein>
    <submittedName>
        <fullName evidence="4">CX domain-containing protein</fullName>
    </submittedName>
</protein>
<evidence type="ECO:0000256" key="1">
    <source>
        <dbReference type="SAM" id="MobiDB-lite"/>
    </source>
</evidence>
<keyword evidence="2" id="KW-1133">Transmembrane helix</keyword>
<keyword evidence="3" id="KW-1185">Reference proteome</keyword>
<dbReference type="Proteomes" id="UP000095280">
    <property type="component" value="Unplaced"/>
</dbReference>
<organism evidence="3 4">
    <name type="scientific">Macrostomum lignano</name>
    <dbReference type="NCBI Taxonomy" id="282301"/>
    <lineage>
        <taxon>Eukaryota</taxon>
        <taxon>Metazoa</taxon>
        <taxon>Spiralia</taxon>
        <taxon>Lophotrochozoa</taxon>
        <taxon>Platyhelminthes</taxon>
        <taxon>Rhabditophora</taxon>
        <taxon>Macrostomorpha</taxon>
        <taxon>Macrostomida</taxon>
        <taxon>Macrostomidae</taxon>
        <taxon>Macrostomum</taxon>
    </lineage>
</organism>
<feature type="compositionally biased region" description="Basic residues" evidence="1">
    <location>
        <begin position="219"/>
        <end position="230"/>
    </location>
</feature>
<name>A0A1I8HBP1_9PLAT</name>
<keyword evidence="2" id="KW-0812">Transmembrane</keyword>
<accession>A0A1I8HBP1</accession>
<dbReference type="WBParaSite" id="maker-uti_cns_0005423-snap-gene-0.7-mRNA-1">
    <property type="protein sequence ID" value="maker-uti_cns_0005423-snap-gene-0.7-mRNA-1"/>
    <property type="gene ID" value="maker-uti_cns_0005423-snap-gene-0.7"/>
</dbReference>
<evidence type="ECO:0000313" key="4">
    <source>
        <dbReference type="WBParaSite" id="maker-uti_cns_0005423-snap-gene-0.7-mRNA-1"/>
    </source>
</evidence>
<feature type="region of interest" description="Disordered" evidence="1">
    <location>
        <begin position="196"/>
        <end position="230"/>
    </location>
</feature>